<proteinExistence type="predicted"/>
<dbReference type="EMBL" id="JACXAE010000052">
    <property type="protein sequence ID" value="MBD2773334.1"/>
    <property type="molecule type" value="Genomic_DNA"/>
</dbReference>
<reference evidence="1" key="1">
    <citation type="submission" date="2020-09" db="EMBL/GenBank/DDBJ databases">
        <title>Iningainema tapete sp. nov. (Scytonemataceae, Cyanobacteria) from greenhouses in central Florida (USA) produces two types of nodularin with biosynthetic potential for microcystin-LR and anabaenopeptins.</title>
        <authorList>
            <person name="Berthold D.E."/>
            <person name="Lefler F.W."/>
            <person name="Huang I.-S."/>
            <person name="Abdulla H."/>
            <person name="Zimba P.V."/>
            <person name="Laughinghouse H.D. IV."/>
        </authorList>
    </citation>
    <scope>NUCLEOTIDE SEQUENCE</scope>
    <source>
        <strain evidence="1">BLCCT55</strain>
    </source>
</reference>
<organism evidence="1 2">
    <name type="scientific">Iningainema tapete BLCC-T55</name>
    <dbReference type="NCBI Taxonomy" id="2748662"/>
    <lineage>
        <taxon>Bacteria</taxon>
        <taxon>Bacillati</taxon>
        <taxon>Cyanobacteriota</taxon>
        <taxon>Cyanophyceae</taxon>
        <taxon>Nostocales</taxon>
        <taxon>Scytonemataceae</taxon>
        <taxon>Iningainema tapete</taxon>
    </lineage>
</organism>
<sequence length="65" mass="7632">MGDSIDMRLMGTEEDLNKWAWFLGECEKRQLITILEKSKPYPNRGDSKFVRQYIKIKLNAENNPA</sequence>
<protein>
    <submittedName>
        <fullName evidence="1">Uncharacterized protein</fullName>
    </submittedName>
</protein>
<dbReference type="RefSeq" id="WP_190829033.1">
    <property type="nucleotide sequence ID" value="NZ_CAWPPI010000052.1"/>
</dbReference>
<name>A0A8J6XDJ5_9CYAN</name>
<keyword evidence="2" id="KW-1185">Reference proteome</keyword>
<comment type="caution">
    <text evidence="1">The sequence shown here is derived from an EMBL/GenBank/DDBJ whole genome shotgun (WGS) entry which is preliminary data.</text>
</comment>
<evidence type="ECO:0000313" key="2">
    <source>
        <dbReference type="Proteomes" id="UP000629098"/>
    </source>
</evidence>
<dbReference type="Proteomes" id="UP000629098">
    <property type="component" value="Unassembled WGS sequence"/>
</dbReference>
<accession>A0A8J6XDJ5</accession>
<dbReference type="AlphaFoldDB" id="A0A8J6XDJ5"/>
<evidence type="ECO:0000313" key="1">
    <source>
        <dbReference type="EMBL" id="MBD2773334.1"/>
    </source>
</evidence>
<gene>
    <name evidence="1" type="ORF">ICL16_14950</name>
</gene>